<accession>A0ABS6BYG0</accession>
<protein>
    <submittedName>
        <fullName evidence="1">Uncharacterized protein</fullName>
    </submittedName>
</protein>
<gene>
    <name evidence="1" type="ORF">KPL37_18280</name>
</gene>
<dbReference type="RefSeq" id="WP_216151514.1">
    <property type="nucleotide sequence ID" value="NZ_JAHLDV010000082.1"/>
</dbReference>
<evidence type="ECO:0000313" key="2">
    <source>
        <dbReference type="Proteomes" id="UP000776252"/>
    </source>
</evidence>
<comment type="caution">
    <text evidence="1">The sequence shown here is derived from an EMBL/GenBank/DDBJ whole genome shotgun (WGS) entry which is preliminary data.</text>
</comment>
<sequence>MKKSNSLINIKKEDIRFLKGALTKGNYIKFLELLIDIDTKSDIEINKRYKDLIKSTLIGQRKRLRKLLKDTTNPIINIHTIISIVGSLQPLLRKFNIVASVNEICTIINVNKEQLLKGEKDYAEEVGIEFDKEAFEEVGINIDMFEHLIFDYGLENKNDNVFYRAYHIAYHMNDILTKVGEMALNLR</sequence>
<organism evidence="1 2">
    <name type="scientific">Clostridium frigoris</name>
    <dbReference type="NCBI Taxonomy" id="205327"/>
    <lineage>
        <taxon>Bacteria</taxon>
        <taxon>Bacillati</taxon>
        <taxon>Bacillota</taxon>
        <taxon>Clostridia</taxon>
        <taxon>Eubacteriales</taxon>
        <taxon>Clostridiaceae</taxon>
        <taxon>Clostridium</taxon>
    </lineage>
</organism>
<keyword evidence="2" id="KW-1185">Reference proteome</keyword>
<dbReference type="EMBL" id="JAHLDV010000082">
    <property type="protein sequence ID" value="MBU3161648.1"/>
    <property type="molecule type" value="Genomic_DNA"/>
</dbReference>
<dbReference type="Proteomes" id="UP000776252">
    <property type="component" value="Unassembled WGS sequence"/>
</dbReference>
<name>A0ABS6BYG0_9CLOT</name>
<proteinExistence type="predicted"/>
<reference evidence="1 2" key="1">
    <citation type="submission" date="2021-06" db="EMBL/GenBank/DDBJ databases">
        <title>Clostridia strains as spoilage organisms.</title>
        <authorList>
            <person name="Wambui J."/>
            <person name="Stephan R."/>
            <person name="Stevens M.J.A."/>
        </authorList>
    </citation>
    <scope>NUCLEOTIDE SEQUENCE [LARGE SCALE GENOMIC DNA]</scope>
    <source>
        <strain evidence="1 2">DSM 14204</strain>
    </source>
</reference>
<evidence type="ECO:0000313" key="1">
    <source>
        <dbReference type="EMBL" id="MBU3161648.1"/>
    </source>
</evidence>